<dbReference type="GO" id="GO:0004658">
    <property type="term" value="F:propionyl-CoA carboxylase activity"/>
    <property type="evidence" value="ECO:0007669"/>
    <property type="project" value="UniProtKB-ARBA"/>
</dbReference>
<evidence type="ECO:0000313" key="6">
    <source>
        <dbReference type="Proteomes" id="UP001317532"/>
    </source>
</evidence>
<dbReference type="InterPro" id="IPR034733">
    <property type="entry name" value="AcCoA_carboxyl_beta"/>
</dbReference>
<evidence type="ECO:0000259" key="4">
    <source>
        <dbReference type="PROSITE" id="PS50989"/>
    </source>
</evidence>
<dbReference type="GO" id="GO:0009317">
    <property type="term" value="C:acetyl-CoA carboxylase complex"/>
    <property type="evidence" value="ECO:0007669"/>
    <property type="project" value="InterPro"/>
</dbReference>
<accession>A0AAN1XVD1</accession>
<dbReference type="FunFam" id="3.90.226.10:FF:000016">
    <property type="entry name" value="Propionyl-CoA carboxylase, beta subunit"/>
    <property type="match status" value="1"/>
</dbReference>
<dbReference type="InterPro" id="IPR029045">
    <property type="entry name" value="ClpP/crotonase-like_dom_sf"/>
</dbReference>
<dbReference type="PANTHER" id="PTHR43842">
    <property type="entry name" value="PROPIONYL-COA CARBOXYLASE BETA CHAIN"/>
    <property type="match status" value="1"/>
</dbReference>
<evidence type="ECO:0000259" key="3">
    <source>
        <dbReference type="PROSITE" id="PS50980"/>
    </source>
</evidence>
<feature type="domain" description="CoA carboxyltransferase C-terminal" evidence="4">
    <location>
        <begin position="265"/>
        <end position="515"/>
    </location>
</feature>
<dbReference type="KEGG" id="vab:WPS_13550"/>
<sequence length="521" mass="56098">MSATESPHEHAYGRLERMRDASLAPAGEDANERQRARGKRTARERVDALVDPGSFVELDRFAVHRTTAFGLGEREFLGDGVVTGHATIDGRRVFLFSQDFTVLGGSLGEVMAEKICKTMDLAVRTGSPMIGINDSGGARIQEGVVSLGGYAEIFWRNVQASGVIPQISLIAGPCAGGAVYSPAITDFTVMVEGISQMFITGPDVTKAVTGEDVSFDELGGALTHATKSGVAHLTATDEDEMNEHCRRLLSFIPSNNLDDPPLVATADDPLRVAEELNELIPDAPNKPYDILDAIVPTLDDADFFEILPLWAQNVVTGFGRIGGRSVGIVANQPKVLAGVLDINASIKAARFVRFCDAFNVPLLTFVDVPGFLPGTSQEWGGIIKHGAKLLYAFAEATVPKITVITRKAYGGAYDVMSSKHIRADFNFAWPTAEIAVMGSAGAVKILNRREIAEAPDPEARAAELAAEYTDHFANPFIAAQRGYVDDVINANETRRAVSRALDALADKRVERPKRKHGNIPL</sequence>
<dbReference type="RefSeq" id="WP_317997067.1">
    <property type="nucleotide sequence ID" value="NZ_AP025523.1"/>
</dbReference>
<feature type="compositionally biased region" description="Basic and acidic residues" evidence="2">
    <location>
        <begin position="30"/>
        <end position="44"/>
    </location>
</feature>
<keyword evidence="6" id="KW-1185">Reference proteome</keyword>
<feature type="region of interest" description="Disordered" evidence="2">
    <location>
        <begin position="1"/>
        <end position="44"/>
    </location>
</feature>
<dbReference type="Gene3D" id="3.90.226.10">
    <property type="entry name" value="2-enoyl-CoA Hydratase, Chain A, domain 1"/>
    <property type="match status" value="2"/>
</dbReference>
<dbReference type="PROSITE" id="PS50980">
    <property type="entry name" value="COA_CT_NTER"/>
    <property type="match status" value="1"/>
</dbReference>
<dbReference type="GO" id="GO:0006633">
    <property type="term" value="P:fatty acid biosynthetic process"/>
    <property type="evidence" value="ECO:0007669"/>
    <property type="project" value="InterPro"/>
</dbReference>
<feature type="domain" description="CoA carboxyltransferase N-terminal" evidence="3">
    <location>
        <begin position="1"/>
        <end position="264"/>
    </location>
</feature>
<dbReference type="GO" id="GO:0003989">
    <property type="term" value="F:acetyl-CoA carboxylase activity"/>
    <property type="evidence" value="ECO:0007669"/>
    <property type="project" value="InterPro"/>
</dbReference>
<dbReference type="FunFam" id="3.90.226.10:FF:000017">
    <property type="entry name" value="Propionyl-CoA carboxylase subunit beta 5"/>
    <property type="match status" value="1"/>
</dbReference>
<dbReference type="InterPro" id="IPR000438">
    <property type="entry name" value="Acetyl_CoA_COase_Trfase_b_su"/>
</dbReference>
<gene>
    <name evidence="5" type="ORF">WPS_13550</name>
</gene>
<evidence type="ECO:0000313" key="5">
    <source>
        <dbReference type="EMBL" id="BDE06079.1"/>
    </source>
</evidence>
<dbReference type="InterPro" id="IPR051047">
    <property type="entry name" value="AccD/PCCB"/>
</dbReference>
<dbReference type="GO" id="GO:0015977">
    <property type="term" value="P:carbon fixation"/>
    <property type="evidence" value="ECO:0007669"/>
    <property type="project" value="UniProtKB-ARBA"/>
</dbReference>
<dbReference type="PANTHER" id="PTHR43842:SF2">
    <property type="entry name" value="PROPIONYL-COA CARBOXYLASE BETA CHAIN, MITOCHONDRIAL"/>
    <property type="match status" value="1"/>
</dbReference>
<reference evidence="5 6" key="1">
    <citation type="journal article" date="2022" name="ISME Commun">
        <title>Vulcanimicrobium alpinus gen. nov. sp. nov., the first cultivated representative of the candidate phylum 'Eremiobacterota', is a metabolically versatile aerobic anoxygenic phototroph.</title>
        <authorList>
            <person name="Yabe S."/>
            <person name="Muto K."/>
            <person name="Abe K."/>
            <person name="Yokota A."/>
            <person name="Staudigel H."/>
            <person name="Tebo B.M."/>
        </authorList>
    </citation>
    <scope>NUCLEOTIDE SEQUENCE [LARGE SCALE GENOMIC DNA]</scope>
    <source>
        <strain evidence="5 6">WC8-2</strain>
    </source>
</reference>
<comment type="similarity">
    <text evidence="1">Belongs to the AccD/PCCB family.</text>
</comment>
<organism evidence="5 6">
    <name type="scientific">Vulcanimicrobium alpinum</name>
    <dbReference type="NCBI Taxonomy" id="3016050"/>
    <lineage>
        <taxon>Bacteria</taxon>
        <taxon>Bacillati</taxon>
        <taxon>Vulcanimicrobiota</taxon>
        <taxon>Vulcanimicrobiia</taxon>
        <taxon>Vulcanimicrobiales</taxon>
        <taxon>Vulcanimicrobiaceae</taxon>
        <taxon>Vulcanimicrobium</taxon>
    </lineage>
</organism>
<dbReference type="SUPFAM" id="SSF52096">
    <property type="entry name" value="ClpP/crotonase"/>
    <property type="match status" value="2"/>
</dbReference>
<dbReference type="Proteomes" id="UP001317532">
    <property type="component" value="Chromosome"/>
</dbReference>
<feature type="compositionally biased region" description="Basic and acidic residues" evidence="2">
    <location>
        <begin position="1"/>
        <end position="20"/>
    </location>
</feature>
<proteinExistence type="inferred from homology"/>
<dbReference type="InterPro" id="IPR011762">
    <property type="entry name" value="COA_CT_N"/>
</dbReference>
<protein>
    <submittedName>
        <fullName evidence="5">Methylmalonyl-CoA carboxyltransferase</fullName>
    </submittedName>
</protein>
<dbReference type="PROSITE" id="PS50989">
    <property type="entry name" value="COA_CT_CTER"/>
    <property type="match status" value="1"/>
</dbReference>
<dbReference type="EMBL" id="AP025523">
    <property type="protein sequence ID" value="BDE06079.1"/>
    <property type="molecule type" value="Genomic_DNA"/>
</dbReference>
<evidence type="ECO:0000256" key="1">
    <source>
        <dbReference type="ARBA" id="ARBA00006102"/>
    </source>
</evidence>
<name>A0AAN1XVD1_UNVUL</name>
<dbReference type="PRINTS" id="PR01070">
    <property type="entry name" value="ACCCTRFRASEB"/>
</dbReference>
<dbReference type="Pfam" id="PF01039">
    <property type="entry name" value="Carboxyl_trans"/>
    <property type="match status" value="1"/>
</dbReference>
<dbReference type="AlphaFoldDB" id="A0AAN1XVD1"/>
<evidence type="ECO:0000256" key="2">
    <source>
        <dbReference type="SAM" id="MobiDB-lite"/>
    </source>
</evidence>
<dbReference type="InterPro" id="IPR011763">
    <property type="entry name" value="COA_CT_C"/>
</dbReference>